<dbReference type="GO" id="GO:0015562">
    <property type="term" value="F:efflux transmembrane transporter activity"/>
    <property type="evidence" value="ECO:0007669"/>
    <property type="project" value="TreeGrafter"/>
</dbReference>
<keyword evidence="5" id="KW-1133">Transmembrane helix</keyword>
<accession>A0A4P7D3I9</accession>
<dbReference type="Gene3D" id="1.10.287.470">
    <property type="entry name" value="Helix hairpin bin"/>
    <property type="match status" value="1"/>
</dbReference>
<evidence type="ECO:0000313" key="10">
    <source>
        <dbReference type="EMBL" id="QBR02528.1"/>
    </source>
</evidence>
<dbReference type="GO" id="GO:1990281">
    <property type="term" value="C:efflux pump complex"/>
    <property type="evidence" value="ECO:0007669"/>
    <property type="project" value="TreeGrafter"/>
</dbReference>
<feature type="domain" description="Multidrug resistance protein MdtA-like alpha-helical hairpin" evidence="6">
    <location>
        <begin position="121"/>
        <end position="181"/>
    </location>
</feature>
<dbReference type="Pfam" id="PF25967">
    <property type="entry name" value="RND-MFP_C"/>
    <property type="match status" value="1"/>
</dbReference>
<feature type="domain" description="Multidrug resistance protein MdtA-like C-terminal permuted SH3" evidence="9">
    <location>
        <begin position="312"/>
        <end position="366"/>
    </location>
</feature>
<dbReference type="InterPro" id="IPR058624">
    <property type="entry name" value="MdtA-like_HH"/>
</dbReference>
<dbReference type="OrthoDB" id="9806939at2"/>
<dbReference type="InterPro" id="IPR006143">
    <property type="entry name" value="RND_pump_MFP"/>
</dbReference>
<dbReference type="Pfam" id="PF25876">
    <property type="entry name" value="HH_MFP_RND"/>
    <property type="match status" value="1"/>
</dbReference>
<dbReference type="Gene3D" id="2.40.30.170">
    <property type="match status" value="1"/>
</dbReference>
<dbReference type="RefSeq" id="WP_134758052.1">
    <property type="nucleotide sequence ID" value="NZ_CP038151.1"/>
</dbReference>
<evidence type="ECO:0000259" key="8">
    <source>
        <dbReference type="Pfam" id="PF25954"/>
    </source>
</evidence>
<evidence type="ECO:0000259" key="6">
    <source>
        <dbReference type="Pfam" id="PF25876"/>
    </source>
</evidence>
<dbReference type="Proteomes" id="UP000295727">
    <property type="component" value="Chromosome 4"/>
</dbReference>
<keyword evidence="5" id="KW-0812">Transmembrane</keyword>
<comment type="similarity">
    <text evidence="2">Belongs to the membrane fusion protein (MFP) (TC 8.A.1) family.</text>
</comment>
<dbReference type="InterPro" id="IPR058792">
    <property type="entry name" value="Beta-barrel_RND_2"/>
</dbReference>
<dbReference type="PANTHER" id="PTHR30469">
    <property type="entry name" value="MULTIDRUG RESISTANCE PROTEIN MDTA"/>
    <property type="match status" value="1"/>
</dbReference>
<dbReference type="Pfam" id="PF25954">
    <property type="entry name" value="Beta-barrel_RND_2"/>
    <property type="match status" value="1"/>
</dbReference>
<name>A0A4P7D3I9_9BURK</name>
<dbReference type="Pfam" id="PF25917">
    <property type="entry name" value="BSH_RND"/>
    <property type="match status" value="1"/>
</dbReference>
<keyword evidence="11" id="KW-1185">Reference proteome</keyword>
<reference evidence="10 11" key="1">
    <citation type="submission" date="2019-03" db="EMBL/GenBank/DDBJ databases">
        <title>Paraburkholderia sp. 7MH5, isolated from subtropical forest soil.</title>
        <authorList>
            <person name="Gao Z.-H."/>
            <person name="Qiu L.-H."/>
        </authorList>
    </citation>
    <scope>NUCLEOTIDE SEQUENCE [LARGE SCALE GENOMIC DNA]</scope>
    <source>
        <strain evidence="10 11">7MH5</strain>
    </source>
</reference>
<dbReference type="Gene3D" id="2.40.420.20">
    <property type="match status" value="1"/>
</dbReference>
<evidence type="ECO:0000313" key="11">
    <source>
        <dbReference type="Proteomes" id="UP000295727"/>
    </source>
</evidence>
<dbReference type="AlphaFoldDB" id="A0A4P7D3I9"/>
<organism evidence="10 11">
    <name type="scientific">Paraburkholderia pallida</name>
    <dbReference type="NCBI Taxonomy" id="2547399"/>
    <lineage>
        <taxon>Bacteria</taxon>
        <taxon>Pseudomonadati</taxon>
        <taxon>Pseudomonadota</taxon>
        <taxon>Betaproteobacteria</taxon>
        <taxon>Burkholderiales</taxon>
        <taxon>Burkholderiaceae</taxon>
        <taxon>Paraburkholderia</taxon>
    </lineage>
</organism>
<evidence type="ECO:0000256" key="5">
    <source>
        <dbReference type="SAM" id="Phobius"/>
    </source>
</evidence>
<keyword evidence="3" id="KW-0813">Transport</keyword>
<dbReference type="NCBIfam" id="TIGR01730">
    <property type="entry name" value="RND_mfp"/>
    <property type="match status" value="1"/>
</dbReference>
<dbReference type="InterPro" id="IPR058625">
    <property type="entry name" value="MdtA-like_BSH"/>
</dbReference>
<feature type="transmembrane region" description="Helical" evidence="5">
    <location>
        <begin position="18"/>
        <end position="36"/>
    </location>
</feature>
<feature type="domain" description="Multidrug resistance protein MdtA-like barrel-sandwich hybrid" evidence="7">
    <location>
        <begin position="84"/>
        <end position="216"/>
    </location>
</feature>
<proteinExistence type="inferred from homology"/>
<sequence>MSTEVDIAPPQALRHLKAVAAVALLVATGIVSGGLFSRVHAHQELTSWTDAQAVPTVVTVMPEPTPASQPLVLPGHLAAYINAPIYARVSGYLHAWYADIGTHVKAGQLLAVIDTPDLDQQLQQARADLQNSIANEKLAATTAKRWTEMLKQDSVSQQDADEKTSDLIAKQATMEANEANVRRLEALESFKRLTAPFDGVVTARKTDVGALIDAGSGSGPELFTVSDASQLRVYVSVPQSDAASIKPGMHATLTVPERPGMTFDAKLVDTDQSISQASGTMLVQLAVDNKAGLLFPGEYTEVHLDMPGDAHALFVPASALIFRSHGMQVAVAGPDHRVQLHDVTIGTDLGTRVEITEGLKAGEPVIDNPPDSLTNGDVIRLAATAATNAPRAGVANASASTPTHTATKTASASPAQNPERAHG</sequence>
<dbReference type="KEGG" id="ppai:E1956_35400"/>
<comment type="subcellular location">
    <subcellularLocation>
        <location evidence="1">Cell envelope</location>
    </subcellularLocation>
</comment>
<feature type="region of interest" description="Disordered" evidence="4">
    <location>
        <begin position="389"/>
        <end position="423"/>
    </location>
</feature>
<evidence type="ECO:0000256" key="2">
    <source>
        <dbReference type="ARBA" id="ARBA00009477"/>
    </source>
</evidence>
<evidence type="ECO:0000259" key="7">
    <source>
        <dbReference type="Pfam" id="PF25917"/>
    </source>
</evidence>
<dbReference type="PANTHER" id="PTHR30469:SF37">
    <property type="entry name" value="RAGD PROTEIN"/>
    <property type="match status" value="1"/>
</dbReference>
<evidence type="ECO:0000256" key="1">
    <source>
        <dbReference type="ARBA" id="ARBA00004196"/>
    </source>
</evidence>
<evidence type="ECO:0000259" key="9">
    <source>
        <dbReference type="Pfam" id="PF25967"/>
    </source>
</evidence>
<dbReference type="SUPFAM" id="SSF111369">
    <property type="entry name" value="HlyD-like secretion proteins"/>
    <property type="match status" value="1"/>
</dbReference>
<keyword evidence="5" id="KW-0472">Membrane</keyword>
<gene>
    <name evidence="10" type="ORF">E1956_35400</name>
</gene>
<protein>
    <submittedName>
        <fullName evidence="10">Efflux RND transporter periplasmic adaptor subunit</fullName>
    </submittedName>
</protein>
<feature type="compositionally biased region" description="Polar residues" evidence="4">
    <location>
        <begin position="398"/>
        <end position="416"/>
    </location>
</feature>
<feature type="domain" description="CusB-like beta-barrel" evidence="8">
    <location>
        <begin position="234"/>
        <end position="305"/>
    </location>
</feature>
<dbReference type="EMBL" id="CP038151">
    <property type="protein sequence ID" value="QBR02528.1"/>
    <property type="molecule type" value="Genomic_DNA"/>
</dbReference>
<dbReference type="InterPro" id="IPR058627">
    <property type="entry name" value="MdtA-like_C"/>
</dbReference>
<dbReference type="Gene3D" id="2.40.50.100">
    <property type="match status" value="1"/>
</dbReference>
<evidence type="ECO:0000256" key="4">
    <source>
        <dbReference type="SAM" id="MobiDB-lite"/>
    </source>
</evidence>
<evidence type="ECO:0000256" key="3">
    <source>
        <dbReference type="ARBA" id="ARBA00022448"/>
    </source>
</evidence>